<evidence type="ECO:0000313" key="3">
    <source>
        <dbReference type="Proteomes" id="UP000664859"/>
    </source>
</evidence>
<feature type="region of interest" description="Disordered" evidence="1">
    <location>
        <begin position="549"/>
        <end position="589"/>
    </location>
</feature>
<evidence type="ECO:0000256" key="1">
    <source>
        <dbReference type="SAM" id="MobiDB-lite"/>
    </source>
</evidence>
<name>A0A835YLE7_9STRA</name>
<feature type="region of interest" description="Disordered" evidence="1">
    <location>
        <begin position="498"/>
        <end position="535"/>
    </location>
</feature>
<comment type="caution">
    <text evidence="2">The sequence shown here is derived from an EMBL/GenBank/DDBJ whole genome shotgun (WGS) entry which is preliminary data.</text>
</comment>
<accession>A0A835YLE7</accession>
<protein>
    <submittedName>
        <fullName evidence="2">Uncharacterized protein</fullName>
    </submittedName>
</protein>
<proteinExistence type="predicted"/>
<evidence type="ECO:0000313" key="2">
    <source>
        <dbReference type="EMBL" id="KAG5175745.1"/>
    </source>
</evidence>
<keyword evidence="3" id="KW-1185">Reference proteome</keyword>
<sequence length="625" mass="67484">MAAPARALTCAYYSWSLRKAPLAQEASAVAGVPAAVMQQRVQQAARHGPSKSLTAIAPQLHEISSQRFICAASGARRRQRARATLSARTAVPKRRAAAAQRARDFERENRRAVAVAPCCAQRLRAARRAATANGGRGRALAVLCARERLVNSEFARASQKSEVAAARRRAPLSLLAEARASDQRERFISRDVPAAAARRRALRLHADPNPNPNPHASSSTYAARLRRLRDAALCALVTERAWRAARVDARAWRAFAAHARFAEPLVTALSAARAARACARLNFLARVVTKRYARRARGAARLLQQTWRAWRRCAQAHLQGLRLLWERYLPSPPDEGPPPKFLQAVITFRWERYLPSPPDEDDADVAPEVRAALLLEWARRARREHVDAVRLHQQHARTHAPHRARGSGGGGGGGGGGGKCSGWAGAAAAAAAAAARRGGKELAVTAAVEAAHTQFDAGARCSAQLHLHRDPARDAPRLSAARAALLRAAQTARLYKALSHARAAAPPPQPATLASRAPTQQLPQQQQQQRSSAAASVAAAAAAAAAVQRSSYTRELRPQQQRPSHGGQRAARQRVSGATSPPPPPRLRRWFTPADAAELHARGVHLTAARLAAPPRPRYRTSVQS</sequence>
<reference evidence="2" key="1">
    <citation type="submission" date="2021-02" db="EMBL/GenBank/DDBJ databases">
        <title>First Annotated Genome of the Yellow-green Alga Tribonema minus.</title>
        <authorList>
            <person name="Mahan K.M."/>
        </authorList>
    </citation>
    <scope>NUCLEOTIDE SEQUENCE</scope>
    <source>
        <strain evidence="2">UTEX B ZZ1240</strain>
    </source>
</reference>
<feature type="compositionally biased region" description="Gly residues" evidence="1">
    <location>
        <begin position="406"/>
        <end position="418"/>
    </location>
</feature>
<feature type="region of interest" description="Disordered" evidence="1">
    <location>
        <begin position="393"/>
        <end position="418"/>
    </location>
</feature>
<dbReference type="AlphaFoldDB" id="A0A835YLE7"/>
<organism evidence="2 3">
    <name type="scientific">Tribonema minus</name>
    <dbReference type="NCBI Taxonomy" id="303371"/>
    <lineage>
        <taxon>Eukaryota</taxon>
        <taxon>Sar</taxon>
        <taxon>Stramenopiles</taxon>
        <taxon>Ochrophyta</taxon>
        <taxon>PX clade</taxon>
        <taxon>Xanthophyceae</taxon>
        <taxon>Tribonematales</taxon>
        <taxon>Tribonemataceae</taxon>
        <taxon>Tribonema</taxon>
    </lineage>
</organism>
<dbReference type="EMBL" id="JAFCMP010000546">
    <property type="protein sequence ID" value="KAG5175745.1"/>
    <property type="molecule type" value="Genomic_DNA"/>
</dbReference>
<feature type="compositionally biased region" description="Basic residues" evidence="1">
    <location>
        <begin position="393"/>
        <end position="405"/>
    </location>
</feature>
<dbReference type="Proteomes" id="UP000664859">
    <property type="component" value="Unassembled WGS sequence"/>
</dbReference>
<gene>
    <name evidence="2" type="ORF">JKP88DRAFT_351387</name>
</gene>
<feature type="compositionally biased region" description="Low complexity" evidence="1">
    <location>
        <begin position="524"/>
        <end position="535"/>
    </location>
</feature>